<organism evidence="2 3">
    <name type="scientific">Dreissena polymorpha</name>
    <name type="common">Zebra mussel</name>
    <name type="synonym">Mytilus polymorpha</name>
    <dbReference type="NCBI Taxonomy" id="45954"/>
    <lineage>
        <taxon>Eukaryota</taxon>
        <taxon>Metazoa</taxon>
        <taxon>Spiralia</taxon>
        <taxon>Lophotrochozoa</taxon>
        <taxon>Mollusca</taxon>
        <taxon>Bivalvia</taxon>
        <taxon>Autobranchia</taxon>
        <taxon>Heteroconchia</taxon>
        <taxon>Euheterodonta</taxon>
        <taxon>Imparidentia</taxon>
        <taxon>Neoheterodontei</taxon>
        <taxon>Myida</taxon>
        <taxon>Dreissenoidea</taxon>
        <taxon>Dreissenidae</taxon>
        <taxon>Dreissena</taxon>
    </lineage>
</organism>
<sequence length="195" mass="21636">MQAAGNNYLFGQATLNMCQSPVQSMQYMGPMNQLQLVLPLPCDSEVHQVETTQSGIPLIKLIAKFDGRQKDLVPLDLNFVTTVLKSDCFYYRKNALANSVDPDETPHDSAAGILKAYANSLDPDEMPQNVASRSRSKLFAILIEENANFRNSPDNILADNKFPSMPRVKSYSPAEQSADTIRKPPVSMPEEKAQQ</sequence>
<accession>A0A9D4LC19</accession>
<protein>
    <submittedName>
        <fullName evidence="2">Uncharacterized protein</fullName>
    </submittedName>
</protein>
<dbReference type="EMBL" id="JAIWYP010000003">
    <property type="protein sequence ID" value="KAH3855800.1"/>
    <property type="molecule type" value="Genomic_DNA"/>
</dbReference>
<evidence type="ECO:0000313" key="3">
    <source>
        <dbReference type="Proteomes" id="UP000828390"/>
    </source>
</evidence>
<reference evidence="2" key="1">
    <citation type="journal article" date="2019" name="bioRxiv">
        <title>The Genome of the Zebra Mussel, Dreissena polymorpha: A Resource for Invasive Species Research.</title>
        <authorList>
            <person name="McCartney M.A."/>
            <person name="Auch B."/>
            <person name="Kono T."/>
            <person name="Mallez S."/>
            <person name="Zhang Y."/>
            <person name="Obille A."/>
            <person name="Becker A."/>
            <person name="Abrahante J.E."/>
            <person name="Garbe J."/>
            <person name="Badalamenti J.P."/>
            <person name="Herman A."/>
            <person name="Mangelson H."/>
            <person name="Liachko I."/>
            <person name="Sullivan S."/>
            <person name="Sone E.D."/>
            <person name="Koren S."/>
            <person name="Silverstein K.A.T."/>
            <person name="Beckman K.B."/>
            <person name="Gohl D.M."/>
        </authorList>
    </citation>
    <scope>NUCLEOTIDE SEQUENCE</scope>
    <source>
        <strain evidence="2">Duluth1</strain>
        <tissue evidence="2">Whole animal</tissue>
    </source>
</reference>
<evidence type="ECO:0000313" key="2">
    <source>
        <dbReference type="EMBL" id="KAH3855800.1"/>
    </source>
</evidence>
<dbReference type="AlphaFoldDB" id="A0A9D4LC19"/>
<evidence type="ECO:0000256" key="1">
    <source>
        <dbReference type="SAM" id="MobiDB-lite"/>
    </source>
</evidence>
<keyword evidence="3" id="KW-1185">Reference proteome</keyword>
<name>A0A9D4LC19_DREPO</name>
<reference evidence="2" key="2">
    <citation type="submission" date="2020-11" db="EMBL/GenBank/DDBJ databases">
        <authorList>
            <person name="McCartney M.A."/>
            <person name="Auch B."/>
            <person name="Kono T."/>
            <person name="Mallez S."/>
            <person name="Becker A."/>
            <person name="Gohl D.M."/>
            <person name="Silverstein K.A.T."/>
            <person name="Koren S."/>
            <person name="Bechman K.B."/>
            <person name="Herman A."/>
            <person name="Abrahante J.E."/>
            <person name="Garbe J."/>
        </authorList>
    </citation>
    <scope>NUCLEOTIDE SEQUENCE</scope>
    <source>
        <strain evidence="2">Duluth1</strain>
        <tissue evidence="2">Whole animal</tissue>
    </source>
</reference>
<comment type="caution">
    <text evidence="2">The sequence shown here is derived from an EMBL/GenBank/DDBJ whole genome shotgun (WGS) entry which is preliminary data.</text>
</comment>
<gene>
    <name evidence="2" type="ORF">DPMN_098369</name>
</gene>
<dbReference type="Proteomes" id="UP000828390">
    <property type="component" value="Unassembled WGS sequence"/>
</dbReference>
<proteinExistence type="predicted"/>
<feature type="region of interest" description="Disordered" evidence="1">
    <location>
        <begin position="156"/>
        <end position="195"/>
    </location>
</feature>